<dbReference type="Pfam" id="PF00106">
    <property type="entry name" value="adh_short"/>
    <property type="match status" value="1"/>
</dbReference>
<dbReference type="Gene3D" id="3.40.50.720">
    <property type="entry name" value="NAD(P)-binding Rossmann-like Domain"/>
    <property type="match status" value="1"/>
</dbReference>
<keyword evidence="1" id="KW-0560">Oxidoreductase</keyword>
<organism evidence="2 3">
    <name type="scientific">Parascaris equorum</name>
    <name type="common">Equine roundworm</name>
    <dbReference type="NCBI Taxonomy" id="6256"/>
    <lineage>
        <taxon>Eukaryota</taxon>
        <taxon>Metazoa</taxon>
        <taxon>Ecdysozoa</taxon>
        <taxon>Nematoda</taxon>
        <taxon>Chromadorea</taxon>
        <taxon>Rhabditida</taxon>
        <taxon>Spirurina</taxon>
        <taxon>Ascaridomorpha</taxon>
        <taxon>Ascaridoidea</taxon>
        <taxon>Ascarididae</taxon>
        <taxon>Parascaris</taxon>
    </lineage>
</organism>
<keyword evidence="2" id="KW-1185">Reference proteome</keyword>
<dbReference type="AlphaFoldDB" id="A0A914S666"/>
<sequence>MERKAADLNMMMHEVEEGATLVMEQFPYSEVKRGVTKTLYHHNAKSYGFVECVLTRLRGYEQLTFLCSQPDRTSNTKAELKRFGMKLHRLDREFGSRFCNLFFYAFKPLMKKSKGRIISASSIAGRISFIGAGPYTAAKYAVEAYMDTIRSSGALAKRRESDVKRKQKLASSVHDGSQELRILGVNCSILEPGIFKTNLIDKDAMKRRVEH</sequence>
<dbReference type="PANTHER" id="PTHR43313">
    <property type="entry name" value="SHORT-CHAIN DEHYDROGENASE/REDUCTASE FAMILY 9C"/>
    <property type="match status" value="1"/>
</dbReference>
<dbReference type="PANTHER" id="PTHR43313:SF34">
    <property type="entry name" value="RETINOL DEHYDROGENASE 7"/>
    <property type="match status" value="1"/>
</dbReference>
<evidence type="ECO:0000256" key="1">
    <source>
        <dbReference type="ARBA" id="ARBA00023002"/>
    </source>
</evidence>
<evidence type="ECO:0000313" key="3">
    <source>
        <dbReference type="WBParaSite" id="PEQ_0001414401-mRNA-1"/>
    </source>
</evidence>
<accession>A0A914S666</accession>
<dbReference type="WBParaSite" id="PEQ_0001414401-mRNA-1">
    <property type="protein sequence ID" value="PEQ_0001414401-mRNA-1"/>
    <property type="gene ID" value="PEQ_0001414401"/>
</dbReference>
<dbReference type="GO" id="GO:0008202">
    <property type="term" value="P:steroid metabolic process"/>
    <property type="evidence" value="ECO:0007669"/>
    <property type="project" value="TreeGrafter"/>
</dbReference>
<reference evidence="3" key="1">
    <citation type="submission" date="2022-11" db="UniProtKB">
        <authorList>
            <consortium name="WormBaseParasite"/>
        </authorList>
    </citation>
    <scope>IDENTIFICATION</scope>
</reference>
<dbReference type="PROSITE" id="PS00061">
    <property type="entry name" value="ADH_SHORT"/>
    <property type="match status" value="1"/>
</dbReference>
<dbReference type="InterPro" id="IPR020904">
    <property type="entry name" value="Sc_DH/Rdtase_CS"/>
</dbReference>
<dbReference type="InterPro" id="IPR002347">
    <property type="entry name" value="SDR_fam"/>
</dbReference>
<dbReference type="InterPro" id="IPR036291">
    <property type="entry name" value="NAD(P)-bd_dom_sf"/>
</dbReference>
<protein>
    <submittedName>
        <fullName evidence="3">Uncharacterized protein</fullName>
    </submittedName>
</protein>
<dbReference type="GO" id="GO:0016491">
    <property type="term" value="F:oxidoreductase activity"/>
    <property type="evidence" value="ECO:0007669"/>
    <property type="project" value="UniProtKB-KW"/>
</dbReference>
<dbReference type="SUPFAM" id="SSF51735">
    <property type="entry name" value="NAD(P)-binding Rossmann-fold domains"/>
    <property type="match status" value="1"/>
</dbReference>
<dbReference type="Proteomes" id="UP000887564">
    <property type="component" value="Unplaced"/>
</dbReference>
<evidence type="ECO:0000313" key="2">
    <source>
        <dbReference type="Proteomes" id="UP000887564"/>
    </source>
</evidence>
<name>A0A914S666_PAREQ</name>
<proteinExistence type="predicted"/>